<evidence type="ECO:0000256" key="3">
    <source>
        <dbReference type="ARBA" id="ARBA00022553"/>
    </source>
</evidence>
<comment type="catalytic activity">
    <reaction evidence="1">
        <text>ATP + protein L-histidine = ADP + protein N-phospho-L-histidine.</text>
        <dbReference type="EC" id="2.7.13.3"/>
    </reaction>
</comment>
<dbReference type="PRINTS" id="PR00344">
    <property type="entry name" value="BCTRLSENSOR"/>
</dbReference>
<evidence type="ECO:0000313" key="10">
    <source>
        <dbReference type="EMBL" id="MFL9839328.1"/>
    </source>
</evidence>
<evidence type="ECO:0000256" key="6">
    <source>
        <dbReference type="ARBA" id="ARBA00022777"/>
    </source>
</evidence>
<dbReference type="GO" id="GO:0005524">
    <property type="term" value="F:ATP binding"/>
    <property type="evidence" value="ECO:0007669"/>
    <property type="project" value="UniProtKB-KW"/>
</dbReference>
<feature type="non-terminal residue" evidence="10">
    <location>
        <position position="1"/>
    </location>
</feature>
<dbReference type="SMART" id="SM00387">
    <property type="entry name" value="HATPase_c"/>
    <property type="match status" value="1"/>
</dbReference>
<dbReference type="PANTHER" id="PTHR43065:SF10">
    <property type="entry name" value="PEROXIDE STRESS-ACTIVATED HISTIDINE KINASE MAK3"/>
    <property type="match status" value="1"/>
</dbReference>
<evidence type="ECO:0000256" key="2">
    <source>
        <dbReference type="ARBA" id="ARBA00012438"/>
    </source>
</evidence>
<keyword evidence="7 10" id="KW-0067">ATP-binding</keyword>
<dbReference type="RefSeq" id="WP_408076271.1">
    <property type="nucleotide sequence ID" value="NZ_JBELQB010000083.1"/>
</dbReference>
<comment type="caution">
    <text evidence="10">The sequence shown here is derived from an EMBL/GenBank/DDBJ whole genome shotgun (WGS) entry which is preliminary data.</text>
</comment>
<proteinExistence type="predicted"/>
<dbReference type="EMBL" id="JBELQB010000083">
    <property type="protein sequence ID" value="MFL9839328.1"/>
    <property type="molecule type" value="Genomic_DNA"/>
</dbReference>
<dbReference type="SUPFAM" id="SSF55874">
    <property type="entry name" value="ATPase domain of HSP90 chaperone/DNA topoisomerase II/histidine kinase"/>
    <property type="match status" value="1"/>
</dbReference>
<evidence type="ECO:0000256" key="1">
    <source>
        <dbReference type="ARBA" id="ARBA00000085"/>
    </source>
</evidence>
<dbReference type="Proteomes" id="UP001629059">
    <property type="component" value="Unassembled WGS sequence"/>
</dbReference>
<accession>A0ABW8YJJ5</accession>
<evidence type="ECO:0000256" key="5">
    <source>
        <dbReference type="ARBA" id="ARBA00022741"/>
    </source>
</evidence>
<dbReference type="Gene3D" id="3.30.565.10">
    <property type="entry name" value="Histidine kinase-like ATPase, C-terminal domain"/>
    <property type="match status" value="1"/>
</dbReference>
<keyword evidence="3" id="KW-0597">Phosphoprotein</keyword>
<evidence type="ECO:0000259" key="9">
    <source>
        <dbReference type="PROSITE" id="PS50109"/>
    </source>
</evidence>
<keyword evidence="11" id="KW-1185">Reference proteome</keyword>
<dbReference type="Pfam" id="PF02518">
    <property type="entry name" value="HATPase_c"/>
    <property type="match status" value="1"/>
</dbReference>
<evidence type="ECO:0000256" key="7">
    <source>
        <dbReference type="ARBA" id="ARBA00022840"/>
    </source>
</evidence>
<keyword evidence="4" id="KW-0808">Transferase</keyword>
<evidence type="ECO:0000313" key="11">
    <source>
        <dbReference type="Proteomes" id="UP001629059"/>
    </source>
</evidence>
<feature type="domain" description="Histidine kinase" evidence="9">
    <location>
        <begin position="1"/>
        <end position="118"/>
    </location>
</feature>
<dbReference type="EC" id="2.7.13.3" evidence="2"/>
<keyword evidence="5" id="KW-0547">Nucleotide-binding</keyword>
<protein>
    <recommendedName>
        <fullName evidence="2">histidine kinase</fullName>
        <ecNumber evidence="2">2.7.13.3</ecNumber>
    </recommendedName>
</protein>
<reference evidence="10 11" key="1">
    <citation type="submission" date="2024-06" db="EMBL/GenBank/DDBJ databases">
        <authorList>
            <person name="Kaempfer P."/>
            <person name="Viver T."/>
        </authorList>
    </citation>
    <scope>NUCLEOTIDE SEQUENCE [LARGE SCALE GENOMIC DNA]</scope>
    <source>
        <strain evidence="10 11">ST-75</strain>
    </source>
</reference>
<gene>
    <name evidence="10" type="ORF">ABS768_17870</name>
</gene>
<dbReference type="PANTHER" id="PTHR43065">
    <property type="entry name" value="SENSOR HISTIDINE KINASE"/>
    <property type="match status" value="1"/>
</dbReference>
<sequence>VIADKIQLQQVMINLIVNAAQAMSNVDDRPRVLSIVGRSGALELGEPALIREVRDRGPGIDEDTIASLFKPFFTTKAEGMGMGLSICRSIVEAHGGRISASSTTGEGTCFMIILPVGEDAFA</sequence>
<keyword evidence="6" id="KW-0418">Kinase</keyword>
<evidence type="ECO:0000256" key="8">
    <source>
        <dbReference type="ARBA" id="ARBA00023012"/>
    </source>
</evidence>
<dbReference type="InterPro" id="IPR005467">
    <property type="entry name" value="His_kinase_dom"/>
</dbReference>
<dbReference type="InterPro" id="IPR036890">
    <property type="entry name" value="HATPase_C_sf"/>
</dbReference>
<dbReference type="InterPro" id="IPR004358">
    <property type="entry name" value="Sig_transdc_His_kin-like_C"/>
</dbReference>
<keyword evidence="8" id="KW-0902">Two-component regulatory system</keyword>
<organism evidence="10 11">
    <name type="scientific">Flavobacterium rhizophilum</name>
    <dbReference type="NCBI Taxonomy" id="3163296"/>
    <lineage>
        <taxon>Bacteria</taxon>
        <taxon>Pseudomonadati</taxon>
        <taxon>Bacteroidota</taxon>
        <taxon>Flavobacteriia</taxon>
        <taxon>Flavobacteriales</taxon>
        <taxon>Flavobacteriaceae</taxon>
        <taxon>Flavobacterium</taxon>
    </lineage>
</organism>
<name>A0ABW8YJJ5_9FLAO</name>
<dbReference type="InterPro" id="IPR003594">
    <property type="entry name" value="HATPase_dom"/>
</dbReference>
<dbReference type="PROSITE" id="PS50109">
    <property type="entry name" value="HIS_KIN"/>
    <property type="match status" value="1"/>
</dbReference>
<evidence type="ECO:0000256" key="4">
    <source>
        <dbReference type="ARBA" id="ARBA00022679"/>
    </source>
</evidence>